<evidence type="ECO:0000256" key="1">
    <source>
        <dbReference type="ARBA" id="ARBA00004167"/>
    </source>
</evidence>
<keyword evidence="4" id="KW-0809">Transit peptide</keyword>
<dbReference type="InterPro" id="IPR018625">
    <property type="entry name" value="Pet100"/>
</dbReference>
<evidence type="ECO:0000256" key="7">
    <source>
        <dbReference type="ARBA" id="ARBA00023136"/>
    </source>
</evidence>
<dbReference type="STRING" id="5288.A0A5C5FZZ4"/>
<reference evidence="9 10" key="1">
    <citation type="submission" date="2019-03" db="EMBL/GenBank/DDBJ databases">
        <title>Rhodosporidium diobovatum UCD-FST 08-225 genome sequencing, assembly, and annotation.</title>
        <authorList>
            <person name="Fakankun I.U."/>
            <person name="Fristensky B."/>
            <person name="Levin D.B."/>
        </authorList>
    </citation>
    <scope>NUCLEOTIDE SEQUENCE [LARGE SCALE GENOMIC DNA]</scope>
    <source>
        <strain evidence="9 10">UCD-FST 08-225</strain>
    </source>
</reference>
<comment type="similarity">
    <text evidence="8">Belongs to the PET100 family.</text>
</comment>
<dbReference type="Pfam" id="PF09803">
    <property type="entry name" value="Pet100"/>
    <property type="match status" value="1"/>
</dbReference>
<dbReference type="GO" id="GO:0005743">
    <property type="term" value="C:mitochondrial inner membrane"/>
    <property type="evidence" value="ECO:0007669"/>
    <property type="project" value="TreeGrafter"/>
</dbReference>
<comment type="subcellular location">
    <subcellularLocation>
        <location evidence="1">Membrane</location>
        <topology evidence="1">Single-pass membrane protein</topology>
    </subcellularLocation>
    <subcellularLocation>
        <location evidence="2">Mitochondrion membrane</location>
    </subcellularLocation>
</comment>
<keyword evidence="10" id="KW-1185">Reference proteome</keyword>
<comment type="caution">
    <text evidence="9">The sequence shown here is derived from an EMBL/GenBank/DDBJ whole genome shotgun (WGS) entry which is preliminary data.</text>
</comment>
<dbReference type="GO" id="GO:0051082">
    <property type="term" value="F:unfolded protein binding"/>
    <property type="evidence" value="ECO:0007669"/>
    <property type="project" value="TreeGrafter"/>
</dbReference>
<evidence type="ECO:0000256" key="4">
    <source>
        <dbReference type="ARBA" id="ARBA00022946"/>
    </source>
</evidence>
<gene>
    <name evidence="9" type="ORF">DMC30DRAFT_415723</name>
</gene>
<dbReference type="Proteomes" id="UP000311382">
    <property type="component" value="Unassembled WGS sequence"/>
</dbReference>
<dbReference type="GO" id="GO:0033617">
    <property type="term" value="P:mitochondrial respiratory chain complex IV assembly"/>
    <property type="evidence" value="ECO:0007669"/>
    <property type="project" value="InterPro"/>
</dbReference>
<keyword evidence="5" id="KW-1133">Transmembrane helix</keyword>
<evidence type="ECO:0000256" key="6">
    <source>
        <dbReference type="ARBA" id="ARBA00023128"/>
    </source>
</evidence>
<dbReference type="OrthoDB" id="18175at2759"/>
<keyword evidence="6" id="KW-0496">Mitochondrion</keyword>
<organism evidence="9 10">
    <name type="scientific">Rhodotorula diobovata</name>
    <dbReference type="NCBI Taxonomy" id="5288"/>
    <lineage>
        <taxon>Eukaryota</taxon>
        <taxon>Fungi</taxon>
        <taxon>Dikarya</taxon>
        <taxon>Basidiomycota</taxon>
        <taxon>Pucciniomycotina</taxon>
        <taxon>Microbotryomycetes</taxon>
        <taxon>Sporidiobolales</taxon>
        <taxon>Sporidiobolaceae</taxon>
        <taxon>Rhodotorula</taxon>
    </lineage>
</organism>
<evidence type="ECO:0000256" key="5">
    <source>
        <dbReference type="ARBA" id="ARBA00022989"/>
    </source>
</evidence>
<sequence>MAPAQLELFKFTLYVFAPVATMLHYGDPDWYERWVGPHRADYRKEDIKQVEPPRDTNELKAELARLREERLARKAHKDSAIAAMDERPRI</sequence>
<evidence type="ECO:0000256" key="3">
    <source>
        <dbReference type="ARBA" id="ARBA00022692"/>
    </source>
</evidence>
<keyword evidence="7" id="KW-0472">Membrane</keyword>
<evidence type="ECO:0000313" key="10">
    <source>
        <dbReference type="Proteomes" id="UP000311382"/>
    </source>
</evidence>
<evidence type="ECO:0000256" key="8">
    <source>
        <dbReference type="ARBA" id="ARBA00038077"/>
    </source>
</evidence>
<dbReference type="AlphaFoldDB" id="A0A5C5FZZ4"/>
<evidence type="ECO:0000256" key="2">
    <source>
        <dbReference type="ARBA" id="ARBA00004325"/>
    </source>
</evidence>
<dbReference type="PANTHER" id="PTHR33968:SF1">
    <property type="entry name" value="PROTEIN PET100 HOMOLOG, MITOCHONDRIAL"/>
    <property type="match status" value="1"/>
</dbReference>
<accession>A0A5C5FZZ4</accession>
<dbReference type="EMBL" id="SOZI01000037">
    <property type="protein sequence ID" value="TNY21759.1"/>
    <property type="molecule type" value="Genomic_DNA"/>
</dbReference>
<protein>
    <submittedName>
        <fullName evidence="9">Uncharacterized protein</fullName>
    </submittedName>
</protein>
<keyword evidence="3" id="KW-0812">Transmembrane</keyword>
<dbReference type="PANTHER" id="PTHR33968">
    <property type="entry name" value="PROTEIN PET100 HOMOLOG, MITOCHONDRIAL"/>
    <property type="match status" value="1"/>
</dbReference>
<proteinExistence type="inferred from homology"/>
<name>A0A5C5FZZ4_9BASI</name>
<evidence type="ECO:0000313" key="9">
    <source>
        <dbReference type="EMBL" id="TNY21759.1"/>
    </source>
</evidence>